<dbReference type="Proteomes" id="UP001281147">
    <property type="component" value="Unassembled WGS sequence"/>
</dbReference>
<proteinExistence type="predicted"/>
<accession>A0ACC3NPA6</accession>
<evidence type="ECO:0000313" key="2">
    <source>
        <dbReference type="Proteomes" id="UP001281147"/>
    </source>
</evidence>
<keyword evidence="2" id="KW-1185">Reference proteome</keyword>
<dbReference type="EMBL" id="JAUTXU010000022">
    <property type="protein sequence ID" value="KAK3720345.1"/>
    <property type="molecule type" value="Genomic_DNA"/>
</dbReference>
<gene>
    <name evidence="1" type="ORF">LTR37_003756</name>
</gene>
<sequence>MDFFSNVTANSTGPDAFRPTAMPGLAAILVPSSIQSPVKLSLTTLAVALVSFLVSALWRPRVHKQSPAFTSDTVPFFGSFGFIVRGWSFWQGCIIESTTGNFSFWLGKRHVVGISGPAARRLFYDHPDLELVSGATLVPFGPHFMPPVHPIFREGYHSGRNSSFMLRRLAAMLKTEQLENHLPDLLRDTRGDIAALLANNPSGVTYTPAIWRSVLKHNSRLFFTDEVVEDPKQWEQYVGLMDTALHTASIFNVAFPWLPSPMYIKRRLMRYGLQRFTSKVIDRRMRPGAPRKDDPMQMLLDSQDRKEFMVEFFFSLVFISSANTHAVAAQLLQIMAIHPEWQERIYAEVKHAAETHSRRKHAATLVEQLDGLPLAAWETSFPSLDLCMREVVRMWLSISAARRNTGKAPIPIPGTDEVIPSMTFAIYNTTETHFSDALYPDPTKFDPERHLPDREEYKQETYGYLGWGQGQKPCPGSRWAKLQMAIIVGYALATYKWTPCNKDGSPDPEARHRKVLDSANPLSLPAAYCKLEPREVV</sequence>
<protein>
    <submittedName>
        <fullName evidence="1">Uncharacterized protein</fullName>
    </submittedName>
</protein>
<reference evidence="1" key="1">
    <citation type="submission" date="2023-07" db="EMBL/GenBank/DDBJ databases">
        <title>Black Yeasts Isolated from many extreme environments.</title>
        <authorList>
            <person name="Coleine C."/>
            <person name="Stajich J.E."/>
            <person name="Selbmann L."/>
        </authorList>
    </citation>
    <scope>NUCLEOTIDE SEQUENCE</scope>
    <source>
        <strain evidence="1">CCFEE 5714</strain>
    </source>
</reference>
<evidence type="ECO:0000313" key="1">
    <source>
        <dbReference type="EMBL" id="KAK3720345.1"/>
    </source>
</evidence>
<name>A0ACC3NPA6_9PEZI</name>
<comment type="caution">
    <text evidence="1">The sequence shown here is derived from an EMBL/GenBank/DDBJ whole genome shotgun (WGS) entry which is preliminary data.</text>
</comment>
<organism evidence="1 2">
    <name type="scientific">Vermiconidia calcicola</name>
    <dbReference type="NCBI Taxonomy" id="1690605"/>
    <lineage>
        <taxon>Eukaryota</taxon>
        <taxon>Fungi</taxon>
        <taxon>Dikarya</taxon>
        <taxon>Ascomycota</taxon>
        <taxon>Pezizomycotina</taxon>
        <taxon>Dothideomycetes</taxon>
        <taxon>Dothideomycetidae</taxon>
        <taxon>Mycosphaerellales</taxon>
        <taxon>Extremaceae</taxon>
        <taxon>Vermiconidia</taxon>
    </lineage>
</organism>